<dbReference type="CDD" id="cd00464">
    <property type="entry name" value="SK"/>
    <property type="match status" value="1"/>
</dbReference>
<evidence type="ECO:0000256" key="7">
    <source>
        <dbReference type="HAMAP-Rule" id="MF_00109"/>
    </source>
</evidence>
<comment type="similarity">
    <text evidence="7">Belongs to the shikimate kinase family.</text>
</comment>
<dbReference type="InterPro" id="IPR031322">
    <property type="entry name" value="Shikimate/glucono_kinase"/>
</dbReference>
<comment type="subcellular location">
    <subcellularLocation>
        <location evidence="7">Cytoplasm</location>
    </subcellularLocation>
</comment>
<evidence type="ECO:0000256" key="3">
    <source>
        <dbReference type="ARBA" id="ARBA00022741"/>
    </source>
</evidence>
<dbReference type="InterPro" id="IPR000623">
    <property type="entry name" value="Shikimate_kinase/TSH1"/>
</dbReference>
<keyword evidence="7" id="KW-0460">Magnesium</keyword>
<name>A0A1V2DRA4_9GAMM</name>
<dbReference type="PANTHER" id="PTHR21087">
    <property type="entry name" value="SHIKIMATE KINASE"/>
    <property type="match status" value="1"/>
</dbReference>
<evidence type="ECO:0000256" key="5">
    <source>
        <dbReference type="ARBA" id="ARBA00022840"/>
    </source>
</evidence>
<dbReference type="HAMAP" id="MF_00109">
    <property type="entry name" value="Shikimate_kinase"/>
    <property type="match status" value="1"/>
</dbReference>
<keyword evidence="1 7" id="KW-0028">Amino-acid biosynthesis</keyword>
<feature type="binding site" evidence="7">
    <location>
        <position position="125"/>
    </location>
    <ligand>
        <name>ATP</name>
        <dbReference type="ChEBI" id="CHEBI:30616"/>
    </ligand>
</feature>
<evidence type="ECO:0000256" key="6">
    <source>
        <dbReference type="ARBA" id="ARBA00023141"/>
    </source>
</evidence>
<keyword evidence="4 7" id="KW-0418">Kinase</keyword>
<gene>
    <name evidence="7" type="primary">aroK</name>
    <name evidence="8" type="ORF">BTO32_10140</name>
</gene>
<dbReference type="GO" id="GO:0009073">
    <property type="term" value="P:aromatic amino acid family biosynthetic process"/>
    <property type="evidence" value="ECO:0007669"/>
    <property type="project" value="UniProtKB-KW"/>
</dbReference>
<comment type="function">
    <text evidence="7">Catalyzes the specific phosphorylation of the 3-hydroxyl group of shikimic acid using ATP as a cosubstrate.</text>
</comment>
<keyword evidence="7" id="KW-0963">Cytoplasm</keyword>
<comment type="caution">
    <text evidence="7">Lacks conserved residue(s) required for the propagation of feature annotation.</text>
</comment>
<dbReference type="GO" id="GO:0004765">
    <property type="term" value="F:shikimate kinase activity"/>
    <property type="evidence" value="ECO:0007669"/>
    <property type="project" value="UniProtKB-UniRule"/>
</dbReference>
<feature type="binding site" evidence="7">
    <location>
        <position position="37"/>
    </location>
    <ligand>
        <name>substrate</name>
    </ligand>
</feature>
<dbReference type="OrthoDB" id="9800332at2"/>
<feature type="binding site" evidence="7">
    <location>
        <position position="82"/>
    </location>
    <ligand>
        <name>substrate</name>
    </ligand>
</feature>
<dbReference type="GO" id="GO:0005829">
    <property type="term" value="C:cytosol"/>
    <property type="evidence" value="ECO:0007669"/>
    <property type="project" value="TreeGrafter"/>
</dbReference>
<comment type="cofactor">
    <cofactor evidence="7">
        <name>Mg(2+)</name>
        <dbReference type="ChEBI" id="CHEBI:18420"/>
    </cofactor>
    <text evidence="7">Binds 1 Mg(2+) ion per subunit.</text>
</comment>
<organism evidence="8 9">
    <name type="scientific">Marinobacter lutaoensis</name>
    <dbReference type="NCBI Taxonomy" id="135739"/>
    <lineage>
        <taxon>Bacteria</taxon>
        <taxon>Pseudomonadati</taxon>
        <taxon>Pseudomonadota</taxon>
        <taxon>Gammaproteobacteria</taxon>
        <taxon>Pseudomonadales</taxon>
        <taxon>Marinobacteraceae</taxon>
        <taxon>Marinobacter</taxon>
    </lineage>
</organism>
<evidence type="ECO:0000313" key="9">
    <source>
        <dbReference type="Proteomes" id="UP000189339"/>
    </source>
</evidence>
<proteinExistence type="inferred from homology"/>
<protein>
    <recommendedName>
        <fullName evidence="7">Shikimate kinase</fullName>
        <shortName evidence="7">SK</shortName>
        <ecNumber evidence="7">2.7.1.71</ecNumber>
    </recommendedName>
</protein>
<dbReference type="Pfam" id="PF01202">
    <property type="entry name" value="SKI"/>
    <property type="match status" value="1"/>
</dbReference>
<evidence type="ECO:0000256" key="4">
    <source>
        <dbReference type="ARBA" id="ARBA00022777"/>
    </source>
</evidence>
<dbReference type="PRINTS" id="PR01100">
    <property type="entry name" value="SHIKIMTKNASE"/>
</dbReference>
<dbReference type="UniPathway" id="UPA00053">
    <property type="reaction ID" value="UER00088"/>
</dbReference>
<dbReference type="InterPro" id="IPR027417">
    <property type="entry name" value="P-loop_NTPase"/>
</dbReference>
<evidence type="ECO:0000313" key="8">
    <source>
        <dbReference type="EMBL" id="ONF43049.1"/>
    </source>
</evidence>
<feature type="binding site" evidence="7">
    <location>
        <position position="61"/>
    </location>
    <ligand>
        <name>substrate</name>
    </ligand>
</feature>
<comment type="catalytic activity">
    <reaction evidence="7">
        <text>shikimate + ATP = 3-phosphoshikimate + ADP + H(+)</text>
        <dbReference type="Rhea" id="RHEA:13121"/>
        <dbReference type="ChEBI" id="CHEBI:15378"/>
        <dbReference type="ChEBI" id="CHEBI:30616"/>
        <dbReference type="ChEBI" id="CHEBI:36208"/>
        <dbReference type="ChEBI" id="CHEBI:145989"/>
        <dbReference type="ChEBI" id="CHEBI:456216"/>
        <dbReference type="EC" id="2.7.1.71"/>
    </reaction>
</comment>
<keyword evidence="6 7" id="KW-0057">Aromatic amino acid biosynthesis</keyword>
<dbReference type="STRING" id="135739.BTO32_10140"/>
<dbReference type="GO" id="GO:0008652">
    <property type="term" value="P:amino acid biosynthetic process"/>
    <property type="evidence" value="ECO:0007669"/>
    <property type="project" value="UniProtKB-KW"/>
</dbReference>
<evidence type="ECO:0000256" key="1">
    <source>
        <dbReference type="ARBA" id="ARBA00022605"/>
    </source>
</evidence>
<dbReference type="SUPFAM" id="SSF52540">
    <property type="entry name" value="P-loop containing nucleoside triphosphate hydrolases"/>
    <property type="match status" value="1"/>
</dbReference>
<dbReference type="EC" id="2.7.1.71" evidence="7"/>
<dbReference type="EMBL" id="MSCW01000007">
    <property type="protein sequence ID" value="ONF43049.1"/>
    <property type="molecule type" value="Genomic_DNA"/>
</dbReference>
<keyword evidence="5 7" id="KW-0067">ATP-binding</keyword>
<dbReference type="GO" id="GO:0009423">
    <property type="term" value="P:chorismate biosynthetic process"/>
    <property type="evidence" value="ECO:0007669"/>
    <property type="project" value="UniProtKB-UniRule"/>
</dbReference>
<dbReference type="Gene3D" id="3.40.50.300">
    <property type="entry name" value="P-loop containing nucleotide triphosphate hydrolases"/>
    <property type="match status" value="1"/>
</dbReference>
<keyword evidence="9" id="KW-1185">Reference proteome</keyword>
<comment type="pathway">
    <text evidence="7">Metabolic intermediate biosynthesis; chorismate biosynthesis; chorismate from D-erythrose 4-phosphate and phosphoenolpyruvate: step 5/7.</text>
</comment>
<evidence type="ECO:0000256" key="2">
    <source>
        <dbReference type="ARBA" id="ARBA00022679"/>
    </source>
</evidence>
<sequence length="173" mass="18837">MQQDSRNIVLIGMPGSGKSTVGVLLAKQTGLSFVDTDVLIQARTGRTLQEIVDQDGYLALRTIEEQVLLDLAVTRHVISTGGSAVYSEAGMAHLRASADVVFLDIPLALVRQRIGDYGSRGIARRPDQSLDDLFEERQSLYLKHADIVIRGEGLAQDALCLAVASAVRAHRRR</sequence>
<keyword evidence="7" id="KW-0479">Metal-binding</keyword>
<dbReference type="PANTHER" id="PTHR21087:SF16">
    <property type="entry name" value="SHIKIMATE KINASE 1, CHLOROPLASTIC"/>
    <property type="match status" value="1"/>
</dbReference>
<keyword evidence="3 7" id="KW-0547">Nucleotide-binding</keyword>
<feature type="binding site" evidence="7">
    <location>
        <begin position="15"/>
        <end position="20"/>
    </location>
    <ligand>
        <name>ATP</name>
        <dbReference type="ChEBI" id="CHEBI:30616"/>
    </ligand>
</feature>
<feature type="binding site" evidence="7">
    <location>
        <position position="19"/>
    </location>
    <ligand>
        <name>Mg(2+)</name>
        <dbReference type="ChEBI" id="CHEBI:18420"/>
    </ligand>
</feature>
<comment type="subunit">
    <text evidence="7">Monomer.</text>
</comment>
<reference evidence="8 9" key="1">
    <citation type="submission" date="2016-12" db="EMBL/GenBank/DDBJ databases">
        <title>Marinobacter lutaoensis whole genome sequencing.</title>
        <authorList>
            <person name="Verma A."/>
            <person name="Krishnamurthi S."/>
        </authorList>
    </citation>
    <scope>NUCLEOTIDE SEQUENCE [LARGE SCALE GENOMIC DNA]</scope>
    <source>
        <strain evidence="8 9">T5054</strain>
    </source>
</reference>
<dbReference type="AlphaFoldDB" id="A0A1V2DRA4"/>
<dbReference type="RefSeq" id="WP_076724527.1">
    <property type="nucleotide sequence ID" value="NZ_JABWTC010000027.1"/>
</dbReference>
<keyword evidence="2 7" id="KW-0808">Transferase</keyword>
<dbReference type="Proteomes" id="UP000189339">
    <property type="component" value="Unassembled WGS sequence"/>
</dbReference>
<dbReference type="GO" id="GO:0005524">
    <property type="term" value="F:ATP binding"/>
    <property type="evidence" value="ECO:0007669"/>
    <property type="project" value="UniProtKB-UniRule"/>
</dbReference>
<comment type="caution">
    <text evidence="8">The sequence shown here is derived from an EMBL/GenBank/DDBJ whole genome shotgun (WGS) entry which is preliminary data.</text>
</comment>
<dbReference type="GO" id="GO:0000287">
    <property type="term" value="F:magnesium ion binding"/>
    <property type="evidence" value="ECO:0007669"/>
    <property type="project" value="UniProtKB-UniRule"/>
</dbReference>
<feature type="binding site" evidence="7">
    <location>
        <position position="137"/>
    </location>
    <ligand>
        <name>substrate</name>
    </ligand>
</feature>
<accession>A0A1V2DRA4</accession>